<dbReference type="Proteomes" id="UP001163046">
    <property type="component" value="Unassembled WGS sequence"/>
</dbReference>
<organism evidence="1 2">
    <name type="scientific">Desmophyllum pertusum</name>
    <dbReference type="NCBI Taxonomy" id="174260"/>
    <lineage>
        <taxon>Eukaryota</taxon>
        <taxon>Metazoa</taxon>
        <taxon>Cnidaria</taxon>
        <taxon>Anthozoa</taxon>
        <taxon>Hexacorallia</taxon>
        <taxon>Scleractinia</taxon>
        <taxon>Caryophylliina</taxon>
        <taxon>Caryophylliidae</taxon>
        <taxon>Desmophyllum</taxon>
    </lineage>
</organism>
<evidence type="ECO:0000313" key="1">
    <source>
        <dbReference type="EMBL" id="KAJ7326546.1"/>
    </source>
</evidence>
<dbReference type="EMBL" id="MU827802">
    <property type="protein sequence ID" value="KAJ7326546.1"/>
    <property type="molecule type" value="Genomic_DNA"/>
</dbReference>
<accession>A0A9W9YCU0</accession>
<keyword evidence="2" id="KW-1185">Reference proteome</keyword>
<name>A0A9W9YCU0_9CNID</name>
<protein>
    <submittedName>
        <fullName evidence="1">Uncharacterized protein</fullName>
    </submittedName>
</protein>
<proteinExistence type="predicted"/>
<dbReference type="OrthoDB" id="5975172at2759"/>
<comment type="caution">
    <text evidence="1">The sequence shown here is derived from an EMBL/GenBank/DDBJ whole genome shotgun (WGS) entry which is preliminary data.</text>
</comment>
<dbReference type="AlphaFoldDB" id="A0A9W9YCU0"/>
<sequence length="262" mass="29442">MDVSKGVYNHDSGSCFLEMVGCTDQRAKKRGGTLIPTDDVLLFSKLGRTFEFKERKFQGNPDGTCPPASTPLSCKEIFETDRSGGKRGLFRLPDTFRYLSRYWNSKEPFNPSSALKGLDCNEALSPAYWATPLTKLCLGMMQRIERGMELHWILVPGRHEQSLHIMIANKWYIGRHTSLDREKWISLMKNSSLEIGCLKQGFNPSMGEQRVRIGMVAGRNCNTPRPSMIGFGSTGNYTCGNFKGDNVSGMKHMSSFGYILVQ</sequence>
<reference evidence="1" key="1">
    <citation type="submission" date="2023-01" db="EMBL/GenBank/DDBJ databases">
        <title>Genome assembly of the deep-sea coral Lophelia pertusa.</title>
        <authorList>
            <person name="Herrera S."/>
            <person name="Cordes E."/>
        </authorList>
    </citation>
    <scope>NUCLEOTIDE SEQUENCE</scope>
    <source>
        <strain evidence="1">USNM1676648</strain>
        <tissue evidence="1">Polyp</tissue>
    </source>
</reference>
<gene>
    <name evidence="1" type="ORF">OS493_027492</name>
</gene>
<evidence type="ECO:0000313" key="2">
    <source>
        <dbReference type="Proteomes" id="UP001163046"/>
    </source>
</evidence>